<dbReference type="Pfam" id="PF19422">
    <property type="entry name" value="Ariadne"/>
    <property type="match status" value="1"/>
</dbReference>
<dbReference type="PANTHER" id="PTHR11685">
    <property type="entry name" value="RBR FAMILY RING FINGER AND IBR DOMAIN-CONTAINING"/>
    <property type="match status" value="1"/>
</dbReference>
<reference evidence="13 14" key="1">
    <citation type="journal article" date="2008" name="Nature">
        <title>The genome of the choanoflagellate Monosiga brevicollis and the origin of metazoans.</title>
        <authorList>
            <consortium name="JGI Sequencing"/>
            <person name="King N."/>
            <person name="Westbrook M.J."/>
            <person name="Young S.L."/>
            <person name="Kuo A."/>
            <person name="Abedin M."/>
            <person name="Chapman J."/>
            <person name="Fairclough S."/>
            <person name="Hellsten U."/>
            <person name="Isogai Y."/>
            <person name="Letunic I."/>
            <person name="Marr M."/>
            <person name="Pincus D."/>
            <person name="Putnam N."/>
            <person name="Rokas A."/>
            <person name="Wright K.J."/>
            <person name="Zuzow R."/>
            <person name="Dirks W."/>
            <person name="Good M."/>
            <person name="Goodstein D."/>
            <person name="Lemons D."/>
            <person name="Li W."/>
            <person name="Lyons J.B."/>
            <person name="Morris A."/>
            <person name="Nichols S."/>
            <person name="Richter D.J."/>
            <person name="Salamov A."/>
            <person name="Bork P."/>
            <person name="Lim W.A."/>
            <person name="Manning G."/>
            <person name="Miller W.T."/>
            <person name="McGinnis W."/>
            <person name="Shapiro H."/>
            <person name="Tjian R."/>
            <person name="Grigoriev I.V."/>
            <person name="Rokhsar D."/>
        </authorList>
    </citation>
    <scope>NUCLEOTIDE SEQUENCE [LARGE SCALE GENOMIC DNA]</scope>
    <source>
        <strain evidence="14">MX1 / ATCC 50154</strain>
    </source>
</reference>
<dbReference type="InterPro" id="IPR013083">
    <property type="entry name" value="Znf_RING/FYVE/PHD"/>
</dbReference>
<dbReference type="InterPro" id="IPR045840">
    <property type="entry name" value="Ariadne"/>
</dbReference>
<dbReference type="Gene3D" id="3.30.40.10">
    <property type="entry name" value="Zinc/RING finger domain, C3HC4 (zinc finger)"/>
    <property type="match status" value="1"/>
</dbReference>
<dbReference type="Pfam" id="PF22191">
    <property type="entry name" value="IBR_1"/>
    <property type="match status" value="1"/>
</dbReference>
<dbReference type="KEGG" id="mbr:MONBRDRAFT_32739"/>
<protein>
    <recommendedName>
        <fullName evidence="2">RBR-type E3 ubiquitin transferase</fullName>
        <ecNumber evidence="2">2.3.2.31</ecNumber>
    </recommendedName>
</protein>
<proteinExistence type="predicted"/>
<dbReference type="GO" id="GO:0008270">
    <property type="term" value="F:zinc ion binding"/>
    <property type="evidence" value="ECO:0007669"/>
    <property type="project" value="UniProtKB-KW"/>
</dbReference>
<dbReference type="FunFam" id="3.30.40.10:FF:000577">
    <property type="entry name" value="RBR-type E3 ubiquitin transferase"/>
    <property type="match status" value="1"/>
</dbReference>
<feature type="domain" description="RING-type" evidence="12">
    <location>
        <begin position="178"/>
        <end position="421"/>
    </location>
</feature>
<evidence type="ECO:0000256" key="8">
    <source>
        <dbReference type="ARBA" id="ARBA00022833"/>
    </source>
</evidence>
<evidence type="ECO:0000256" key="3">
    <source>
        <dbReference type="ARBA" id="ARBA00022679"/>
    </source>
</evidence>
<dbReference type="GO" id="GO:0031624">
    <property type="term" value="F:ubiquitin conjugating enzyme binding"/>
    <property type="evidence" value="ECO:0000318"/>
    <property type="project" value="GO_Central"/>
</dbReference>
<dbReference type="InterPro" id="IPR002867">
    <property type="entry name" value="IBR_dom"/>
</dbReference>
<dbReference type="EMBL" id="CH991554">
    <property type="protein sequence ID" value="EDQ88427.1"/>
    <property type="molecule type" value="Genomic_DNA"/>
</dbReference>
<dbReference type="InterPro" id="IPR044066">
    <property type="entry name" value="TRIAD_supradom"/>
</dbReference>
<keyword evidence="5" id="KW-0677">Repeat</keyword>
<evidence type="ECO:0000256" key="6">
    <source>
        <dbReference type="ARBA" id="ARBA00022771"/>
    </source>
</evidence>
<sequence length="595" mass="68470">MDSDDDLVSSGTEVWSFCMGHLRVWESVHCLCADFAGFCLFGKRCVPFGSRRPLDDVPSGLTCALHAMPPQMDDEYESDLGSDEGDGDEALAMDSETEEVHEAKVDVLTPTELLSAQFQAIEEVNSIFQIPAATARHLLAHFNWNKERLLERYYSDGDPDRLYAEAHCVKPENIQTNLVTECGICCGDIQPDESVQLPCGHPFCQSCWAAYFREKVMNQGTTDIACMEYTCDVLVDEYTVSKPYPSRNPRAFANVPLDHTIAFDGFLLFQQLVIVLLLKDDQETLARYNYLVAKAFVKHNKKIQWCPAVNCTYALRLELPRAQPVTCKCGTTFCFKCQQEWHAPLKCTMLGRWLKKCADDSETSNWLSSHTKECPKCHATIEKNGGCNHMTCQECRHEFCWQCMGDWAPHGSSWYQCNRFDEQDAKDARARALDSRASLDRYLFYFHRFANHDHSSKLEHKLWQLVEHKQREMQKANFTWIEVQFLGKAVESLQRARSVLKFTYVFAYYLAKNNQCEIFESNQRDLEMATERLSGFLEGEATDIDLSKLRLEVMDLSNYCDRRYDVLLDHVQEGYEKGLWEYNDEDMRTAMATES</sequence>
<dbReference type="FunCoup" id="A9V1E8">
    <property type="interactions" value="1677"/>
</dbReference>
<dbReference type="Pfam" id="PF21235">
    <property type="entry name" value="UBA_ARI1"/>
    <property type="match status" value="1"/>
</dbReference>
<feature type="region of interest" description="Disordered" evidence="10">
    <location>
        <begin position="74"/>
        <end position="96"/>
    </location>
</feature>
<dbReference type="InParanoid" id="A9V1E8"/>
<evidence type="ECO:0000256" key="2">
    <source>
        <dbReference type="ARBA" id="ARBA00012251"/>
    </source>
</evidence>
<dbReference type="AlphaFoldDB" id="A9V1E8"/>
<dbReference type="GO" id="GO:0006511">
    <property type="term" value="P:ubiquitin-dependent protein catabolic process"/>
    <property type="evidence" value="ECO:0000318"/>
    <property type="project" value="GO_Central"/>
</dbReference>
<keyword evidence="4" id="KW-0479">Metal-binding</keyword>
<evidence type="ECO:0000256" key="4">
    <source>
        <dbReference type="ARBA" id="ARBA00022723"/>
    </source>
</evidence>
<evidence type="ECO:0000259" key="11">
    <source>
        <dbReference type="PROSITE" id="PS50089"/>
    </source>
</evidence>
<evidence type="ECO:0000313" key="13">
    <source>
        <dbReference type="EMBL" id="EDQ88427.1"/>
    </source>
</evidence>
<dbReference type="PROSITE" id="PS51873">
    <property type="entry name" value="TRIAD"/>
    <property type="match status" value="1"/>
</dbReference>
<evidence type="ECO:0000256" key="9">
    <source>
        <dbReference type="PROSITE-ProRule" id="PRU00175"/>
    </source>
</evidence>
<evidence type="ECO:0000256" key="1">
    <source>
        <dbReference type="ARBA" id="ARBA00001798"/>
    </source>
</evidence>
<evidence type="ECO:0000256" key="5">
    <source>
        <dbReference type="ARBA" id="ARBA00022737"/>
    </source>
</evidence>
<keyword evidence="14" id="KW-1185">Reference proteome</keyword>
<keyword evidence="7" id="KW-0833">Ubl conjugation pathway</keyword>
<dbReference type="RefSeq" id="XP_001746531.1">
    <property type="nucleotide sequence ID" value="XM_001746479.1"/>
</dbReference>
<dbReference type="Proteomes" id="UP000001357">
    <property type="component" value="Unassembled WGS sequence"/>
</dbReference>
<evidence type="ECO:0000259" key="12">
    <source>
        <dbReference type="PROSITE" id="PS51873"/>
    </source>
</evidence>
<evidence type="ECO:0000313" key="14">
    <source>
        <dbReference type="Proteomes" id="UP000001357"/>
    </source>
</evidence>
<organism evidence="13 14">
    <name type="scientific">Monosiga brevicollis</name>
    <name type="common">Choanoflagellate</name>
    <dbReference type="NCBI Taxonomy" id="81824"/>
    <lineage>
        <taxon>Eukaryota</taxon>
        <taxon>Choanoflagellata</taxon>
        <taxon>Craspedida</taxon>
        <taxon>Salpingoecidae</taxon>
        <taxon>Monosiga</taxon>
    </lineage>
</organism>
<dbReference type="CDD" id="cd16773">
    <property type="entry name" value="RING-HC_RBR_TRIAD1"/>
    <property type="match status" value="1"/>
</dbReference>
<name>A9V1E8_MONBE</name>
<dbReference type="SUPFAM" id="SSF57850">
    <property type="entry name" value="RING/U-box"/>
    <property type="match status" value="3"/>
</dbReference>
<dbReference type="EC" id="2.3.2.31" evidence="2"/>
<evidence type="ECO:0000256" key="10">
    <source>
        <dbReference type="SAM" id="MobiDB-lite"/>
    </source>
</evidence>
<dbReference type="GeneID" id="5892002"/>
<dbReference type="GO" id="GO:0000151">
    <property type="term" value="C:ubiquitin ligase complex"/>
    <property type="evidence" value="ECO:0000318"/>
    <property type="project" value="GO_Central"/>
</dbReference>
<evidence type="ECO:0000256" key="7">
    <source>
        <dbReference type="ARBA" id="ARBA00022786"/>
    </source>
</evidence>
<feature type="domain" description="RING-type" evidence="11">
    <location>
        <begin position="182"/>
        <end position="226"/>
    </location>
</feature>
<dbReference type="InterPro" id="IPR017907">
    <property type="entry name" value="Znf_RING_CS"/>
</dbReference>
<dbReference type="GO" id="GO:0005737">
    <property type="term" value="C:cytoplasm"/>
    <property type="evidence" value="ECO:0000318"/>
    <property type="project" value="GO_Central"/>
</dbReference>
<dbReference type="SMART" id="SM00647">
    <property type="entry name" value="IBR"/>
    <property type="match status" value="2"/>
</dbReference>
<dbReference type="eggNOG" id="KOG1815">
    <property type="taxonomic scope" value="Eukaryota"/>
</dbReference>
<dbReference type="GO" id="GO:0061630">
    <property type="term" value="F:ubiquitin protein ligase activity"/>
    <property type="evidence" value="ECO:0000318"/>
    <property type="project" value="GO_Central"/>
</dbReference>
<keyword evidence="3" id="KW-0808">Transferase</keyword>
<dbReference type="FunFam" id="1.20.120.1750:FF:000007">
    <property type="entry name" value="RBR-type E3 ubiquitin transferase"/>
    <property type="match status" value="1"/>
</dbReference>
<dbReference type="CDD" id="cd20356">
    <property type="entry name" value="Rcat_RBR_HHARI-like"/>
    <property type="match status" value="1"/>
</dbReference>
<dbReference type="PROSITE" id="PS50089">
    <property type="entry name" value="ZF_RING_2"/>
    <property type="match status" value="1"/>
</dbReference>
<keyword evidence="8" id="KW-0862">Zinc</keyword>
<dbReference type="CDD" id="cd20343">
    <property type="entry name" value="BRcat_RBR_HHARI-like"/>
    <property type="match status" value="1"/>
</dbReference>
<gene>
    <name evidence="13" type="ORF">MONBRDRAFT_32739</name>
</gene>
<dbReference type="STRING" id="81824.A9V1E8"/>
<dbReference type="Gene3D" id="1.20.120.1750">
    <property type="match status" value="1"/>
</dbReference>
<keyword evidence="6 9" id="KW-0863">Zinc-finger</keyword>
<dbReference type="InterPro" id="IPR001841">
    <property type="entry name" value="Znf_RING"/>
</dbReference>
<dbReference type="InterPro" id="IPR031127">
    <property type="entry name" value="E3_UB_ligase_RBR"/>
</dbReference>
<dbReference type="PROSITE" id="PS00518">
    <property type="entry name" value="ZF_RING_1"/>
    <property type="match status" value="1"/>
</dbReference>
<dbReference type="InterPro" id="IPR048962">
    <property type="entry name" value="ARIH1-like_UBL"/>
</dbReference>
<dbReference type="Pfam" id="PF01485">
    <property type="entry name" value="IBR"/>
    <property type="match status" value="1"/>
</dbReference>
<dbReference type="OMA" id="HRFCMIC"/>
<comment type="catalytic activity">
    <reaction evidence="1">
        <text>[E2 ubiquitin-conjugating enzyme]-S-ubiquitinyl-L-cysteine + [acceptor protein]-L-lysine = [E2 ubiquitin-conjugating enzyme]-L-cysteine + [acceptor protein]-N(6)-ubiquitinyl-L-lysine.</text>
        <dbReference type="EC" id="2.3.2.31"/>
    </reaction>
</comment>
<accession>A9V1E8</accession>
<dbReference type="GO" id="GO:0016567">
    <property type="term" value="P:protein ubiquitination"/>
    <property type="evidence" value="ECO:0007669"/>
    <property type="project" value="InterPro"/>
</dbReference>